<feature type="transmembrane region" description="Helical" evidence="1">
    <location>
        <begin position="41"/>
        <end position="60"/>
    </location>
</feature>
<keyword evidence="1" id="KW-0472">Membrane</keyword>
<feature type="transmembrane region" description="Helical" evidence="1">
    <location>
        <begin position="255"/>
        <end position="273"/>
    </location>
</feature>
<keyword evidence="1" id="KW-0812">Transmembrane</keyword>
<dbReference type="PANTHER" id="PTHR23028">
    <property type="entry name" value="ACETYLTRANSFERASE"/>
    <property type="match status" value="1"/>
</dbReference>
<feature type="transmembrane region" description="Helical" evidence="1">
    <location>
        <begin position="12"/>
        <end position="29"/>
    </location>
</feature>
<evidence type="ECO:0000313" key="4">
    <source>
        <dbReference type="Proteomes" id="UP000673821"/>
    </source>
</evidence>
<feature type="transmembrane region" description="Helical" evidence="1">
    <location>
        <begin position="111"/>
        <end position="132"/>
    </location>
</feature>
<accession>A0ABM8T0X8</accession>
<protein>
    <recommendedName>
        <fullName evidence="2">Acyltransferase 3 domain-containing protein</fullName>
    </recommendedName>
</protein>
<evidence type="ECO:0000313" key="3">
    <source>
        <dbReference type="EMBL" id="CAE6847821.1"/>
    </source>
</evidence>
<feature type="domain" description="Acyltransferase 3" evidence="2">
    <location>
        <begin position="13"/>
        <end position="335"/>
    </location>
</feature>
<name>A0ABM8T0X8_9BURK</name>
<reference evidence="3 4" key="1">
    <citation type="submission" date="2021-02" db="EMBL/GenBank/DDBJ databases">
        <authorList>
            <person name="Vanwijnsberghe S."/>
        </authorList>
    </citation>
    <scope>NUCLEOTIDE SEQUENCE [LARGE SCALE GENOMIC DNA]</scope>
    <source>
        <strain evidence="3 4">R-69776</strain>
    </source>
</reference>
<feature type="transmembrane region" description="Helical" evidence="1">
    <location>
        <begin position="144"/>
        <end position="163"/>
    </location>
</feature>
<evidence type="ECO:0000256" key="1">
    <source>
        <dbReference type="SAM" id="Phobius"/>
    </source>
</evidence>
<sequence>MGMRTTSDKYSTLDGLRGVAAMLVVMYHFPGFFRPVYVENSYLMVDLFFVMSGFVIASAYEEKLSCGDISPLRFMRLRLIRLYPLYALGTLLGTAGLLWRLPRSDWHLVTSALPLGLLMLPCPLVMRIFYPLSYAERVLYPLNYPSWSLFFELLANAGYAVFFKYLSTRVLLTLVAASGVMLIAKGIHGKPLSAGWILAGSYVGLLRIAYSFSTGILLFRFRAARRKTSNVLAIALVAAFILLFCLPIPDIFRTVFIFSIALFVSPVLVWVAAAVEPSHKVRKVFLFFGAVSYGVYVLHVPVGAFFQLMFGDIEHLGPHATPWVGAGLLLTVVALASIAEKIYDIPVRRRLLKGWIVRKNHPMTVDATLNQ</sequence>
<comment type="caution">
    <text evidence="3">The sequence shown here is derived from an EMBL/GenBank/DDBJ whole genome shotgun (WGS) entry which is preliminary data.</text>
</comment>
<feature type="transmembrane region" description="Helical" evidence="1">
    <location>
        <begin position="194"/>
        <end position="219"/>
    </location>
</feature>
<dbReference type="InterPro" id="IPR050879">
    <property type="entry name" value="Acyltransferase_3"/>
</dbReference>
<organism evidence="3 4">
    <name type="scientific">Paraburkholderia nemoris</name>
    <dbReference type="NCBI Taxonomy" id="2793076"/>
    <lineage>
        <taxon>Bacteria</taxon>
        <taxon>Pseudomonadati</taxon>
        <taxon>Pseudomonadota</taxon>
        <taxon>Betaproteobacteria</taxon>
        <taxon>Burkholderiales</taxon>
        <taxon>Burkholderiaceae</taxon>
        <taxon>Paraburkholderia</taxon>
    </lineage>
</organism>
<gene>
    <name evidence="3" type="ORF">R69776_07348</name>
</gene>
<proteinExistence type="predicted"/>
<feature type="transmembrane region" description="Helical" evidence="1">
    <location>
        <begin position="322"/>
        <end position="343"/>
    </location>
</feature>
<dbReference type="PANTHER" id="PTHR23028:SF134">
    <property type="entry name" value="PUTATIVE (AFU_ORTHOLOGUE AFUA_4G08520)-RELATED"/>
    <property type="match status" value="1"/>
</dbReference>
<dbReference type="Proteomes" id="UP000673821">
    <property type="component" value="Unassembled WGS sequence"/>
</dbReference>
<feature type="transmembrane region" description="Helical" evidence="1">
    <location>
        <begin position="285"/>
        <end position="310"/>
    </location>
</feature>
<feature type="transmembrane region" description="Helical" evidence="1">
    <location>
        <begin position="170"/>
        <end position="188"/>
    </location>
</feature>
<feature type="transmembrane region" description="Helical" evidence="1">
    <location>
        <begin position="80"/>
        <end position="99"/>
    </location>
</feature>
<dbReference type="Pfam" id="PF01757">
    <property type="entry name" value="Acyl_transf_3"/>
    <property type="match status" value="1"/>
</dbReference>
<dbReference type="InterPro" id="IPR002656">
    <property type="entry name" value="Acyl_transf_3_dom"/>
</dbReference>
<keyword evidence="1" id="KW-1133">Transmembrane helix</keyword>
<feature type="transmembrane region" description="Helical" evidence="1">
    <location>
        <begin position="231"/>
        <end position="249"/>
    </location>
</feature>
<evidence type="ECO:0000259" key="2">
    <source>
        <dbReference type="Pfam" id="PF01757"/>
    </source>
</evidence>
<dbReference type="EMBL" id="CAJNBH010000033">
    <property type="protein sequence ID" value="CAE6847821.1"/>
    <property type="molecule type" value="Genomic_DNA"/>
</dbReference>
<keyword evidence="4" id="KW-1185">Reference proteome</keyword>